<dbReference type="PANTHER" id="PTHR37424:SF1">
    <property type="entry name" value="BACTERIOFERRITIN-ASSOCIATED FERREDOXIN"/>
    <property type="match status" value="1"/>
</dbReference>
<keyword evidence="2" id="KW-0001">2Fe-2S</keyword>
<dbReference type="EMBL" id="JBBUTF010000017">
    <property type="protein sequence ID" value="MEK8027932.1"/>
    <property type="molecule type" value="Genomic_DNA"/>
</dbReference>
<dbReference type="RefSeq" id="WP_341375710.1">
    <property type="nucleotide sequence ID" value="NZ_JBBUTF010000017.1"/>
</dbReference>
<keyword evidence="6" id="KW-0411">Iron-sulfur</keyword>
<proteinExistence type="inferred from homology"/>
<dbReference type="Gene3D" id="1.10.10.1100">
    <property type="entry name" value="BFD-like [2Fe-2S]-binding domain"/>
    <property type="match status" value="1"/>
</dbReference>
<evidence type="ECO:0000256" key="5">
    <source>
        <dbReference type="ARBA" id="ARBA00023004"/>
    </source>
</evidence>
<dbReference type="InterPro" id="IPR007419">
    <property type="entry name" value="BFD-like_2Fe2S-bd_dom"/>
</dbReference>
<protein>
    <recommendedName>
        <fullName evidence="7">Bacterioferritin-associated ferredoxin</fullName>
    </recommendedName>
</protein>
<name>A0ABU9BGA0_9BURK</name>
<evidence type="ECO:0000313" key="10">
    <source>
        <dbReference type="EMBL" id="MEK8027932.1"/>
    </source>
</evidence>
<dbReference type="Proteomes" id="UP001368500">
    <property type="component" value="Unassembled WGS sequence"/>
</dbReference>
<evidence type="ECO:0000256" key="4">
    <source>
        <dbReference type="ARBA" id="ARBA00022982"/>
    </source>
</evidence>
<keyword evidence="4" id="KW-0249">Electron transport</keyword>
<feature type="domain" description="BFD-like [2Fe-2S]-binding" evidence="9">
    <location>
        <begin position="2"/>
        <end position="47"/>
    </location>
</feature>
<evidence type="ECO:0000313" key="11">
    <source>
        <dbReference type="Proteomes" id="UP001368500"/>
    </source>
</evidence>
<accession>A0ABU9BGA0</accession>
<gene>
    <name evidence="10" type="ORF">AACH11_18380</name>
</gene>
<comment type="caution">
    <text evidence="10">The sequence shown here is derived from an EMBL/GenBank/DDBJ whole genome shotgun (WGS) entry which is preliminary data.</text>
</comment>
<dbReference type="Pfam" id="PF04324">
    <property type="entry name" value="Fer2_BFD"/>
    <property type="match status" value="1"/>
</dbReference>
<sequence>MIVCLCHKVSDRDIDLAVRQGTHCFDLLQDDTGVASACGRCHDCARETFGESCRRHGVATGGTGHEQVVRLAG</sequence>
<evidence type="ECO:0000256" key="2">
    <source>
        <dbReference type="ARBA" id="ARBA00022714"/>
    </source>
</evidence>
<reference evidence="10 11" key="1">
    <citation type="submission" date="2024-04" db="EMBL/GenBank/DDBJ databases">
        <title>Novel species of the genus Ideonella isolated from streams.</title>
        <authorList>
            <person name="Lu H."/>
        </authorList>
    </citation>
    <scope>NUCLEOTIDE SEQUENCE [LARGE SCALE GENOMIC DNA]</scope>
    <source>
        <strain evidence="10 11">BYS139W</strain>
    </source>
</reference>
<evidence type="ECO:0000256" key="1">
    <source>
        <dbReference type="ARBA" id="ARBA00022448"/>
    </source>
</evidence>
<keyword evidence="3" id="KW-0479">Metal-binding</keyword>
<evidence type="ECO:0000259" key="9">
    <source>
        <dbReference type="Pfam" id="PF04324"/>
    </source>
</evidence>
<dbReference type="InterPro" id="IPR052371">
    <property type="entry name" value="BFD-associated_ferredoxin"/>
</dbReference>
<dbReference type="InterPro" id="IPR041854">
    <property type="entry name" value="BFD-like_2Fe2S-bd_dom_sf"/>
</dbReference>
<evidence type="ECO:0000256" key="6">
    <source>
        <dbReference type="ARBA" id="ARBA00023014"/>
    </source>
</evidence>
<comment type="similarity">
    <text evidence="8">Belongs to the Bfd family.</text>
</comment>
<evidence type="ECO:0000256" key="3">
    <source>
        <dbReference type="ARBA" id="ARBA00022723"/>
    </source>
</evidence>
<organism evidence="10 11">
    <name type="scientific">Pseudaquabacterium rugosum</name>
    <dbReference type="NCBI Taxonomy" id="2984194"/>
    <lineage>
        <taxon>Bacteria</taxon>
        <taxon>Pseudomonadati</taxon>
        <taxon>Pseudomonadota</taxon>
        <taxon>Betaproteobacteria</taxon>
        <taxon>Burkholderiales</taxon>
        <taxon>Sphaerotilaceae</taxon>
        <taxon>Pseudaquabacterium</taxon>
    </lineage>
</organism>
<dbReference type="PANTHER" id="PTHR37424">
    <property type="entry name" value="BACTERIOFERRITIN-ASSOCIATED FERREDOXIN"/>
    <property type="match status" value="1"/>
</dbReference>
<keyword evidence="11" id="KW-1185">Reference proteome</keyword>
<keyword evidence="1" id="KW-0813">Transport</keyword>
<evidence type="ECO:0000256" key="8">
    <source>
        <dbReference type="ARBA" id="ARBA00046332"/>
    </source>
</evidence>
<evidence type="ECO:0000256" key="7">
    <source>
        <dbReference type="ARBA" id="ARBA00039386"/>
    </source>
</evidence>
<keyword evidence="5" id="KW-0408">Iron</keyword>